<feature type="region of interest" description="Disordered" evidence="1">
    <location>
        <begin position="1"/>
        <end position="25"/>
    </location>
</feature>
<sequence length="242" mass="28853">MAAAAEVDPSPNPPPTTASGLSKTKTRMDVHSMETFLVFCSRTNLTTMMNLLIAANTGEIWRKRRRKKRKRRKRKNQWKTRKWKTEFSLSIPSQVLQLVLKHLMLSTFGSCRGRRLTSRQNGRCTRFLNKRKKGSPLGLYMGQAIRMCWEHKINHQLRKGWICLRIKSQTRWTSPSNPRNWKPWMMFWQPSMKKLERKRSFGTKRRTSVTWWQRMLTRGRGSKRRKASRRRRNSSFKGRRAM</sequence>
<dbReference type="ExpressionAtlas" id="A0A1D6GX98">
    <property type="expression patterns" value="baseline and differential"/>
</dbReference>
<gene>
    <name evidence="2" type="ORF">ZEAMMB73_Zm00001d014897</name>
</gene>
<evidence type="ECO:0000256" key="1">
    <source>
        <dbReference type="SAM" id="MobiDB-lite"/>
    </source>
</evidence>
<dbReference type="AlphaFoldDB" id="A0A1D6GX98"/>
<protein>
    <submittedName>
        <fullName evidence="2">Proline-rich spliceosome-associated (PSP) family protein</fullName>
    </submittedName>
</protein>
<organism evidence="2">
    <name type="scientific">Zea mays</name>
    <name type="common">Maize</name>
    <dbReference type="NCBI Taxonomy" id="4577"/>
    <lineage>
        <taxon>Eukaryota</taxon>
        <taxon>Viridiplantae</taxon>
        <taxon>Streptophyta</taxon>
        <taxon>Embryophyta</taxon>
        <taxon>Tracheophyta</taxon>
        <taxon>Spermatophyta</taxon>
        <taxon>Magnoliopsida</taxon>
        <taxon>Liliopsida</taxon>
        <taxon>Poales</taxon>
        <taxon>Poaceae</taxon>
        <taxon>PACMAD clade</taxon>
        <taxon>Panicoideae</taxon>
        <taxon>Andropogonodae</taxon>
        <taxon>Andropogoneae</taxon>
        <taxon>Tripsacinae</taxon>
        <taxon>Zea</taxon>
    </lineage>
</organism>
<reference evidence="2" key="1">
    <citation type="submission" date="2015-12" db="EMBL/GenBank/DDBJ databases">
        <title>Update maize B73 reference genome by single molecule sequencing technologies.</title>
        <authorList>
            <consortium name="Maize Genome Sequencing Project"/>
            <person name="Ware D."/>
        </authorList>
    </citation>
    <scope>NUCLEOTIDE SEQUENCE</scope>
    <source>
        <tissue evidence="2">Seedling</tissue>
    </source>
</reference>
<feature type="compositionally biased region" description="Basic residues" evidence="1">
    <location>
        <begin position="220"/>
        <end position="242"/>
    </location>
</feature>
<evidence type="ECO:0000313" key="2">
    <source>
        <dbReference type="EMBL" id="AQK67458.1"/>
    </source>
</evidence>
<name>A0A1D6GX98_MAIZE</name>
<feature type="region of interest" description="Disordered" evidence="1">
    <location>
        <begin position="215"/>
        <end position="242"/>
    </location>
</feature>
<proteinExistence type="predicted"/>
<accession>A0A1D6GX98</accession>
<dbReference type="EMBL" id="CM000781">
    <property type="protein sequence ID" value="AQK67458.1"/>
    <property type="molecule type" value="Genomic_DNA"/>
</dbReference>